<keyword evidence="3" id="KW-0378">Hydrolase</keyword>
<sequence>MNIAFLTAHEGVEQVELTEPWQAVTGAGHTPRLVSVEPGRIQAFDHLDKADTFPVDEVVADASVSDYAGLVLPGGVANPDFLRMDEQAVAFVRGFFEAGKPVAAICHAPWTLVEADVVRGRTLTSWPSLRTDIRNAGGTWVDEQVRICREGPNILITSRKPDDLKAFCSAFLTEFARRTAGAGTGS</sequence>
<dbReference type="InterPro" id="IPR002818">
    <property type="entry name" value="DJ-1/PfpI"/>
</dbReference>
<reference evidence="4" key="1">
    <citation type="submission" date="2016-10" db="EMBL/GenBank/DDBJ databases">
        <authorList>
            <person name="Varghese N."/>
            <person name="Submissions S."/>
        </authorList>
    </citation>
    <scope>NUCLEOTIDE SEQUENCE [LARGE SCALE GENOMIC DNA]</scope>
    <source>
        <strain evidence="4">CGMCC 4.7042</strain>
    </source>
</reference>
<dbReference type="PROSITE" id="PS51276">
    <property type="entry name" value="PEPTIDASE_C56_PFPI"/>
    <property type="match status" value="1"/>
</dbReference>
<keyword evidence="3" id="KW-0645">Protease</keyword>
<dbReference type="GO" id="GO:0006508">
    <property type="term" value="P:proteolysis"/>
    <property type="evidence" value="ECO:0007669"/>
    <property type="project" value="UniProtKB-KW"/>
</dbReference>
<dbReference type="Pfam" id="PF01965">
    <property type="entry name" value="DJ-1_PfpI"/>
    <property type="match status" value="1"/>
</dbReference>
<organism evidence="3 4">
    <name type="scientific">Streptomyces wuyuanensis</name>
    <dbReference type="NCBI Taxonomy" id="1196353"/>
    <lineage>
        <taxon>Bacteria</taxon>
        <taxon>Bacillati</taxon>
        <taxon>Actinomycetota</taxon>
        <taxon>Actinomycetes</taxon>
        <taxon>Kitasatosporales</taxon>
        <taxon>Streptomycetaceae</taxon>
        <taxon>Streptomyces</taxon>
    </lineage>
</organism>
<dbReference type="OrthoDB" id="9792284at2"/>
<accession>A0A1G9Z3L2</accession>
<dbReference type="Gene3D" id="3.40.50.880">
    <property type="match status" value="1"/>
</dbReference>
<gene>
    <name evidence="3" type="ORF">SAMN05444921_120101</name>
</gene>
<dbReference type="CDD" id="cd03134">
    <property type="entry name" value="GATase1_PfpI_like"/>
    <property type="match status" value="1"/>
</dbReference>
<feature type="domain" description="DJ-1/PfpI" evidence="2">
    <location>
        <begin position="2"/>
        <end position="173"/>
    </location>
</feature>
<evidence type="ECO:0000313" key="4">
    <source>
        <dbReference type="Proteomes" id="UP000199063"/>
    </source>
</evidence>
<name>A0A1G9Z3L2_9ACTN</name>
<dbReference type="InterPro" id="IPR029062">
    <property type="entry name" value="Class_I_gatase-like"/>
</dbReference>
<dbReference type="NCBIfam" id="TIGR01382">
    <property type="entry name" value="PfpI"/>
    <property type="match status" value="1"/>
</dbReference>
<dbReference type="STRING" id="1196353.SAMN05444921_120101"/>
<dbReference type="GO" id="GO:0008233">
    <property type="term" value="F:peptidase activity"/>
    <property type="evidence" value="ECO:0007669"/>
    <property type="project" value="UniProtKB-KW"/>
</dbReference>
<dbReference type="Proteomes" id="UP000199063">
    <property type="component" value="Unassembled WGS sequence"/>
</dbReference>
<evidence type="ECO:0000259" key="2">
    <source>
        <dbReference type="Pfam" id="PF01965"/>
    </source>
</evidence>
<proteinExistence type="inferred from homology"/>
<dbReference type="SUPFAM" id="SSF52317">
    <property type="entry name" value="Class I glutamine amidotransferase-like"/>
    <property type="match status" value="1"/>
</dbReference>
<dbReference type="PANTHER" id="PTHR42733:SF12">
    <property type="entry name" value="PROTEINASE"/>
    <property type="match status" value="1"/>
</dbReference>
<dbReference type="AlphaFoldDB" id="A0A1G9Z3L2"/>
<dbReference type="InterPro" id="IPR006286">
    <property type="entry name" value="C56_PfpI-like"/>
</dbReference>
<dbReference type="PANTHER" id="PTHR42733">
    <property type="entry name" value="DJ-1 PROTEIN"/>
    <property type="match status" value="1"/>
</dbReference>
<comment type="similarity">
    <text evidence="1">Belongs to the peptidase C56 family.</text>
</comment>
<evidence type="ECO:0000256" key="1">
    <source>
        <dbReference type="ARBA" id="ARBA00008542"/>
    </source>
</evidence>
<evidence type="ECO:0000313" key="3">
    <source>
        <dbReference type="EMBL" id="SDN15381.1"/>
    </source>
</evidence>
<dbReference type="GeneID" id="40832545"/>
<dbReference type="RefSeq" id="WP_093659132.1">
    <property type="nucleotide sequence ID" value="NZ_FNHI01000020.1"/>
</dbReference>
<keyword evidence="4" id="KW-1185">Reference proteome</keyword>
<protein>
    <submittedName>
        <fullName evidence="3">Protease I</fullName>
    </submittedName>
</protein>
<dbReference type="EMBL" id="FNHI01000020">
    <property type="protein sequence ID" value="SDN15381.1"/>
    <property type="molecule type" value="Genomic_DNA"/>
</dbReference>